<dbReference type="Pfam" id="PF01943">
    <property type="entry name" value="Polysacc_synt"/>
    <property type="match status" value="1"/>
</dbReference>
<feature type="transmembrane region" description="Helical" evidence="6">
    <location>
        <begin position="418"/>
        <end position="438"/>
    </location>
</feature>
<organism evidence="7 8">
    <name type="scientific">Bradyrhizobium huanghuaihaiense</name>
    <dbReference type="NCBI Taxonomy" id="990078"/>
    <lineage>
        <taxon>Bacteria</taxon>
        <taxon>Pseudomonadati</taxon>
        <taxon>Pseudomonadota</taxon>
        <taxon>Alphaproteobacteria</taxon>
        <taxon>Hyphomicrobiales</taxon>
        <taxon>Nitrobacteraceae</taxon>
        <taxon>Bradyrhizobium</taxon>
    </lineage>
</organism>
<evidence type="ECO:0000256" key="1">
    <source>
        <dbReference type="ARBA" id="ARBA00004651"/>
    </source>
</evidence>
<keyword evidence="3 6" id="KW-0812">Transmembrane</keyword>
<name>A0A562S4Y5_9BRAD</name>
<feature type="transmembrane region" description="Helical" evidence="6">
    <location>
        <begin position="444"/>
        <end position="465"/>
    </location>
</feature>
<dbReference type="InterPro" id="IPR050833">
    <property type="entry name" value="Poly_Biosynth_Transport"/>
</dbReference>
<feature type="transmembrane region" description="Helical" evidence="6">
    <location>
        <begin position="170"/>
        <end position="186"/>
    </location>
</feature>
<keyword evidence="4 6" id="KW-1133">Transmembrane helix</keyword>
<comment type="subcellular location">
    <subcellularLocation>
        <location evidence="1">Cell membrane</location>
        <topology evidence="1">Multi-pass membrane protein</topology>
    </subcellularLocation>
</comment>
<dbReference type="AlphaFoldDB" id="A0A562S4Y5"/>
<evidence type="ECO:0000256" key="4">
    <source>
        <dbReference type="ARBA" id="ARBA00022989"/>
    </source>
</evidence>
<evidence type="ECO:0000256" key="2">
    <source>
        <dbReference type="ARBA" id="ARBA00022475"/>
    </source>
</evidence>
<accession>A0A562S4Y5</accession>
<reference evidence="7 8" key="1">
    <citation type="journal article" date="2015" name="Stand. Genomic Sci.">
        <title>Genomic Encyclopedia of Bacterial and Archaeal Type Strains, Phase III: the genomes of soil and plant-associated and newly described type strains.</title>
        <authorList>
            <person name="Whitman W.B."/>
            <person name="Woyke T."/>
            <person name="Klenk H.P."/>
            <person name="Zhou Y."/>
            <person name="Lilburn T.G."/>
            <person name="Beck B.J."/>
            <person name="De Vos P."/>
            <person name="Vandamme P."/>
            <person name="Eisen J.A."/>
            <person name="Garrity G."/>
            <person name="Hugenholtz P."/>
            <person name="Kyrpides N.C."/>
        </authorList>
    </citation>
    <scope>NUCLEOTIDE SEQUENCE [LARGE SCALE GENOMIC DNA]</scope>
    <source>
        <strain evidence="7 8">CGMCC 1.10948</strain>
    </source>
</reference>
<keyword evidence="5 6" id="KW-0472">Membrane</keyword>
<dbReference type="GO" id="GO:0005886">
    <property type="term" value="C:plasma membrane"/>
    <property type="evidence" value="ECO:0007669"/>
    <property type="project" value="UniProtKB-SubCell"/>
</dbReference>
<evidence type="ECO:0000313" key="8">
    <source>
        <dbReference type="Proteomes" id="UP000316291"/>
    </source>
</evidence>
<proteinExistence type="predicted"/>
<feature type="transmembrane region" description="Helical" evidence="6">
    <location>
        <begin position="272"/>
        <end position="291"/>
    </location>
</feature>
<evidence type="ECO:0000256" key="5">
    <source>
        <dbReference type="ARBA" id="ARBA00023136"/>
    </source>
</evidence>
<comment type="caution">
    <text evidence="7">The sequence shown here is derived from an EMBL/GenBank/DDBJ whole genome shotgun (WGS) entry which is preliminary data.</text>
</comment>
<keyword evidence="2" id="KW-1003">Cell membrane</keyword>
<dbReference type="EMBL" id="VLLA01000001">
    <property type="protein sequence ID" value="TWI75820.1"/>
    <property type="molecule type" value="Genomic_DNA"/>
</dbReference>
<keyword evidence="8" id="KW-1185">Reference proteome</keyword>
<feature type="transmembrane region" description="Helical" evidence="6">
    <location>
        <begin position="346"/>
        <end position="371"/>
    </location>
</feature>
<dbReference type="Proteomes" id="UP000316291">
    <property type="component" value="Unassembled WGS sequence"/>
</dbReference>
<gene>
    <name evidence="7" type="ORF">IQ16_00051</name>
</gene>
<evidence type="ECO:0000313" key="7">
    <source>
        <dbReference type="EMBL" id="TWI75820.1"/>
    </source>
</evidence>
<dbReference type="InterPro" id="IPR002797">
    <property type="entry name" value="Polysacc_synth"/>
</dbReference>
<feature type="transmembrane region" description="Helical" evidence="6">
    <location>
        <begin position="383"/>
        <end position="406"/>
    </location>
</feature>
<dbReference type="CDD" id="cd13128">
    <property type="entry name" value="MATE_Wzx_like"/>
    <property type="match status" value="1"/>
</dbReference>
<feature type="transmembrane region" description="Helical" evidence="6">
    <location>
        <begin position="207"/>
        <end position="226"/>
    </location>
</feature>
<dbReference type="PANTHER" id="PTHR30250">
    <property type="entry name" value="PST FAMILY PREDICTED COLANIC ACID TRANSPORTER"/>
    <property type="match status" value="1"/>
</dbReference>
<feature type="transmembrane region" description="Helical" evidence="6">
    <location>
        <begin position="135"/>
        <end position="158"/>
    </location>
</feature>
<evidence type="ECO:0000256" key="3">
    <source>
        <dbReference type="ARBA" id="ARBA00022692"/>
    </source>
</evidence>
<protein>
    <submittedName>
        <fullName evidence="7">O-antigen/teichoic acid export membrane protein</fullName>
    </submittedName>
</protein>
<dbReference type="PANTHER" id="PTHR30250:SF11">
    <property type="entry name" value="O-ANTIGEN TRANSPORTER-RELATED"/>
    <property type="match status" value="1"/>
</dbReference>
<evidence type="ECO:0000256" key="6">
    <source>
        <dbReference type="SAM" id="Phobius"/>
    </source>
</evidence>
<feature type="transmembrane region" description="Helical" evidence="6">
    <location>
        <begin position="306"/>
        <end position="325"/>
    </location>
</feature>
<feature type="transmembrane region" description="Helical" evidence="6">
    <location>
        <begin position="93"/>
        <end position="114"/>
    </location>
</feature>
<feature type="transmembrane region" description="Helical" evidence="6">
    <location>
        <begin position="65"/>
        <end position="87"/>
    </location>
</feature>
<sequence>MVARSKAAAACGTLGAGRLGTLELAVMDAEPATTGPAGLIARLRGKLTGGSSEASLTRRLAGTIFIIRVISAGLAYVSQVLLARWMGTSDYGIYVYVWTWVLLLGSMMDFGISASAQKIIPEYRTSGEHALLRGFLFGSRWLTFAVSTLVSLGLAGIVRLLSPWIDPAEVLPLYIGCMTLPAFVVANTQDGIARSHDWMQLGLMPQFIIRQALIIGITGAAFLLGYHLGAVAAMVASLGAVWIAMTGQMVVLNRKLADHIEPGPKAYDVSGWLAISLPILLVESFYLLLSYTDVLVLQQFRPSDEVGVYFAVVKTLALVSFIHYAMSATTAHRFAEYNASGDKARLSAYVAHAINWTFWPSLSATIVLLALGRPLLWLFGPQFVVGYDIMFVSAIGLVVRAAIGPVERLLNMLGEQKICALAYALAFVMNLVLCIALVPRYGGHGAAAATSISLSFETVLLFWIVRQRLGLHVLAFGK</sequence>
<feature type="transmembrane region" description="Helical" evidence="6">
    <location>
        <begin position="232"/>
        <end position="252"/>
    </location>
</feature>